<gene>
    <name evidence="5" type="ORF">SMACR_05042</name>
</gene>
<dbReference type="InterPro" id="IPR010255">
    <property type="entry name" value="Haem_peroxidase_sf"/>
</dbReference>
<dbReference type="EMBL" id="NMPR01000036">
    <property type="protein sequence ID" value="KAA8633468.1"/>
    <property type="molecule type" value="Genomic_DNA"/>
</dbReference>
<evidence type="ECO:0000256" key="3">
    <source>
        <dbReference type="ARBA" id="ARBA00023002"/>
    </source>
</evidence>
<evidence type="ECO:0000313" key="5">
    <source>
        <dbReference type="EMBL" id="KAA8633468.1"/>
    </source>
</evidence>
<evidence type="ECO:0000256" key="4">
    <source>
        <dbReference type="ARBA" id="ARBA00023004"/>
    </source>
</evidence>
<dbReference type="GO" id="GO:0004601">
    <property type="term" value="F:peroxidase activity"/>
    <property type="evidence" value="ECO:0007669"/>
    <property type="project" value="InterPro"/>
</dbReference>
<dbReference type="InterPro" id="IPR019791">
    <property type="entry name" value="Haem_peroxidase_animal"/>
</dbReference>
<evidence type="ECO:0000256" key="2">
    <source>
        <dbReference type="ARBA" id="ARBA00022964"/>
    </source>
</evidence>
<dbReference type="Pfam" id="PF03098">
    <property type="entry name" value="An_peroxidase"/>
    <property type="match status" value="1"/>
</dbReference>
<dbReference type="AlphaFoldDB" id="A0A8S8ZVF2"/>
<dbReference type="PANTHER" id="PTHR11903">
    <property type="entry name" value="PROSTAGLANDIN G/H SYNTHASE"/>
    <property type="match status" value="1"/>
</dbReference>
<organism evidence="5 6">
    <name type="scientific">Sordaria macrospora</name>
    <dbReference type="NCBI Taxonomy" id="5147"/>
    <lineage>
        <taxon>Eukaryota</taxon>
        <taxon>Fungi</taxon>
        <taxon>Dikarya</taxon>
        <taxon>Ascomycota</taxon>
        <taxon>Pezizomycotina</taxon>
        <taxon>Sordariomycetes</taxon>
        <taxon>Sordariomycetidae</taxon>
        <taxon>Sordariales</taxon>
        <taxon>Sordariaceae</taxon>
        <taxon>Sordaria</taxon>
    </lineage>
</organism>
<dbReference type="InterPro" id="IPR050783">
    <property type="entry name" value="Oxylipin_biosynth_metab"/>
</dbReference>
<dbReference type="GO" id="GO:0046872">
    <property type="term" value="F:metal ion binding"/>
    <property type="evidence" value="ECO:0007669"/>
    <property type="project" value="UniProtKB-KW"/>
</dbReference>
<dbReference type="SUPFAM" id="SSF48113">
    <property type="entry name" value="Heme-dependent peroxidases"/>
    <property type="match status" value="1"/>
</dbReference>
<dbReference type="GO" id="GO:0020037">
    <property type="term" value="F:heme binding"/>
    <property type="evidence" value="ECO:0007669"/>
    <property type="project" value="InterPro"/>
</dbReference>
<keyword evidence="4" id="KW-0408">Iron</keyword>
<dbReference type="GO" id="GO:0006631">
    <property type="term" value="P:fatty acid metabolic process"/>
    <property type="evidence" value="ECO:0007669"/>
    <property type="project" value="UniProtKB-ARBA"/>
</dbReference>
<proteinExistence type="predicted"/>
<keyword evidence="3" id="KW-0560">Oxidoreductase</keyword>
<evidence type="ECO:0000256" key="1">
    <source>
        <dbReference type="ARBA" id="ARBA00022723"/>
    </source>
</evidence>
<evidence type="ECO:0000313" key="6">
    <source>
        <dbReference type="Proteomes" id="UP000433876"/>
    </source>
</evidence>
<dbReference type="Proteomes" id="UP000433876">
    <property type="component" value="Unassembled WGS sequence"/>
</dbReference>
<dbReference type="PANTHER" id="PTHR11903:SF13">
    <property type="entry name" value="LINOLEATE 10R-LIPOXYGENASE"/>
    <property type="match status" value="1"/>
</dbReference>
<dbReference type="VEuPathDB" id="FungiDB:SMAC_05042"/>
<accession>A0A8S8ZVF2</accession>
<dbReference type="GO" id="GO:0051213">
    <property type="term" value="F:dioxygenase activity"/>
    <property type="evidence" value="ECO:0007669"/>
    <property type="project" value="UniProtKB-KW"/>
</dbReference>
<dbReference type="PROSITE" id="PS50292">
    <property type="entry name" value="PEROXIDASE_3"/>
    <property type="match status" value="1"/>
</dbReference>
<keyword evidence="2" id="KW-0223">Dioxygenase</keyword>
<sequence length="118" mass="13233">MSNDSVRNEFIEEQVKIKYDRMLHPPLSYLGNAFKYRTADGKFNSAMNPHLGQAGAPYAKTVPAKTHPLGALPDLGDLFDRLMAREENGRPSQSGLSSMLIYHATIIIHDIFRTNDND</sequence>
<protein>
    <submittedName>
        <fullName evidence="5">Uncharacterized protein</fullName>
    </submittedName>
</protein>
<dbReference type="Gene3D" id="1.10.640.10">
    <property type="entry name" value="Haem peroxidase domain superfamily, animal type"/>
    <property type="match status" value="1"/>
</dbReference>
<dbReference type="InterPro" id="IPR037120">
    <property type="entry name" value="Haem_peroxidase_sf_animal"/>
</dbReference>
<reference evidence="5 6" key="1">
    <citation type="submission" date="2017-07" db="EMBL/GenBank/DDBJ databases">
        <title>Genome sequence of the Sordaria macrospora wild type strain R19027.</title>
        <authorList>
            <person name="Nowrousian M."/>
            <person name="Teichert I."/>
            <person name="Kueck U."/>
        </authorList>
    </citation>
    <scope>NUCLEOTIDE SEQUENCE [LARGE SCALE GENOMIC DNA]</scope>
    <source>
        <strain evidence="5 6">R19027</strain>
        <tissue evidence="5">Mycelium</tissue>
    </source>
</reference>
<dbReference type="GO" id="GO:0006979">
    <property type="term" value="P:response to oxidative stress"/>
    <property type="evidence" value="ECO:0007669"/>
    <property type="project" value="InterPro"/>
</dbReference>
<keyword evidence="1" id="KW-0479">Metal-binding</keyword>
<name>A0A8S8ZVF2_SORMA</name>
<comment type="caution">
    <text evidence="5">The sequence shown here is derived from an EMBL/GenBank/DDBJ whole genome shotgun (WGS) entry which is preliminary data.</text>
</comment>